<feature type="domain" description="Carrier" evidence="1">
    <location>
        <begin position="8"/>
        <end position="86"/>
    </location>
</feature>
<reference evidence="2 3" key="1">
    <citation type="submission" date="2020-08" db="EMBL/GenBank/DDBJ databases">
        <title>Sequencing the genomes of 1000 actinobacteria strains.</title>
        <authorList>
            <person name="Klenk H.-P."/>
        </authorList>
    </citation>
    <scope>NUCLEOTIDE SEQUENCE [LARGE SCALE GENOMIC DNA]</scope>
    <source>
        <strain evidence="2 3">DSM 46887</strain>
    </source>
</reference>
<sequence length="90" mass="9999">MSRTRTTGPVAEVQRLTVEWTARVLGEPEVSPRDNFLDLGGHSILALRLCRYAKERLGAEYDLMVLFEEDLASAAAELASRVPGEPIEKE</sequence>
<comment type="caution">
    <text evidence="2">The sequence shown here is derived from an EMBL/GenBank/DDBJ whole genome shotgun (WGS) entry which is preliminary data.</text>
</comment>
<evidence type="ECO:0000313" key="3">
    <source>
        <dbReference type="Proteomes" id="UP000540685"/>
    </source>
</evidence>
<dbReference type="InterPro" id="IPR009081">
    <property type="entry name" value="PP-bd_ACP"/>
</dbReference>
<dbReference type="EMBL" id="JACHMP010000001">
    <property type="protein sequence ID" value="MBB5821898.1"/>
    <property type="molecule type" value="Genomic_DNA"/>
</dbReference>
<proteinExistence type="predicted"/>
<protein>
    <recommendedName>
        <fullName evidence="1">Carrier domain-containing protein</fullName>
    </recommendedName>
</protein>
<dbReference type="PROSITE" id="PS50075">
    <property type="entry name" value="CARRIER"/>
    <property type="match status" value="1"/>
</dbReference>
<evidence type="ECO:0000313" key="2">
    <source>
        <dbReference type="EMBL" id="MBB5821898.1"/>
    </source>
</evidence>
<dbReference type="SUPFAM" id="SSF47336">
    <property type="entry name" value="ACP-like"/>
    <property type="match status" value="1"/>
</dbReference>
<accession>A0A7W9IJG3</accession>
<gene>
    <name evidence="2" type="ORF">F4562_004960</name>
</gene>
<organism evidence="2 3">
    <name type="scientific">Streptosporangium becharense</name>
    <dbReference type="NCBI Taxonomy" id="1816182"/>
    <lineage>
        <taxon>Bacteria</taxon>
        <taxon>Bacillati</taxon>
        <taxon>Actinomycetota</taxon>
        <taxon>Actinomycetes</taxon>
        <taxon>Streptosporangiales</taxon>
        <taxon>Streptosporangiaceae</taxon>
        <taxon>Streptosporangium</taxon>
    </lineage>
</organism>
<dbReference type="Pfam" id="PF00550">
    <property type="entry name" value="PP-binding"/>
    <property type="match status" value="1"/>
</dbReference>
<keyword evidence="3" id="KW-1185">Reference proteome</keyword>
<name>A0A7W9IJG3_9ACTN</name>
<evidence type="ECO:0000259" key="1">
    <source>
        <dbReference type="PROSITE" id="PS50075"/>
    </source>
</evidence>
<dbReference type="Gene3D" id="1.10.1200.10">
    <property type="entry name" value="ACP-like"/>
    <property type="match status" value="1"/>
</dbReference>
<dbReference type="RefSeq" id="WP_184540938.1">
    <property type="nucleotide sequence ID" value="NZ_JACHMP010000001.1"/>
</dbReference>
<dbReference type="InterPro" id="IPR036736">
    <property type="entry name" value="ACP-like_sf"/>
</dbReference>
<dbReference type="AlphaFoldDB" id="A0A7W9IJG3"/>
<dbReference type="Proteomes" id="UP000540685">
    <property type="component" value="Unassembled WGS sequence"/>
</dbReference>